<proteinExistence type="predicted"/>
<dbReference type="InterPro" id="IPR049052">
    <property type="entry name" value="nSTAND1"/>
</dbReference>
<dbReference type="Gene3D" id="3.40.50.300">
    <property type="entry name" value="P-loop containing nucleotide triphosphate hydrolases"/>
    <property type="match status" value="1"/>
</dbReference>
<dbReference type="SUPFAM" id="SSF52540">
    <property type="entry name" value="P-loop containing nucleoside triphosphate hydrolases"/>
    <property type="match status" value="1"/>
</dbReference>
<evidence type="ECO:0000313" key="2">
    <source>
        <dbReference type="EMBL" id="KAJ7214477.1"/>
    </source>
</evidence>
<keyword evidence="2" id="KW-0378">Hydrolase</keyword>
<gene>
    <name evidence="2" type="ORF">GGX14DRAFT_309058</name>
</gene>
<comment type="caution">
    <text evidence="2">The sequence shown here is derived from an EMBL/GenBank/DDBJ whole genome shotgun (WGS) entry which is preliminary data.</text>
</comment>
<evidence type="ECO:0000313" key="3">
    <source>
        <dbReference type="Proteomes" id="UP001219525"/>
    </source>
</evidence>
<dbReference type="Proteomes" id="UP001219525">
    <property type="component" value="Unassembled WGS sequence"/>
</dbReference>
<dbReference type="InterPro" id="IPR027417">
    <property type="entry name" value="P-loop_NTPase"/>
</dbReference>
<keyword evidence="3" id="KW-1185">Reference proteome</keyword>
<dbReference type="PRINTS" id="PR00364">
    <property type="entry name" value="DISEASERSIST"/>
</dbReference>
<feature type="non-terminal residue" evidence="2">
    <location>
        <position position="1"/>
    </location>
</feature>
<dbReference type="AlphaFoldDB" id="A0AAD6VJ18"/>
<dbReference type="Pfam" id="PF20703">
    <property type="entry name" value="nSTAND1"/>
    <property type="match status" value="1"/>
</dbReference>
<accession>A0AAD6VJ18</accession>
<dbReference type="GO" id="GO:0016787">
    <property type="term" value="F:hydrolase activity"/>
    <property type="evidence" value="ECO:0007669"/>
    <property type="project" value="UniProtKB-KW"/>
</dbReference>
<dbReference type="PANTHER" id="PTHR47691">
    <property type="entry name" value="REGULATOR-RELATED"/>
    <property type="match status" value="1"/>
</dbReference>
<organism evidence="2 3">
    <name type="scientific">Mycena pura</name>
    <dbReference type="NCBI Taxonomy" id="153505"/>
    <lineage>
        <taxon>Eukaryota</taxon>
        <taxon>Fungi</taxon>
        <taxon>Dikarya</taxon>
        <taxon>Basidiomycota</taxon>
        <taxon>Agaricomycotina</taxon>
        <taxon>Agaricomycetes</taxon>
        <taxon>Agaricomycetidae</taxon>
        <taxon>Agaricales</taxon>
        <taxon>Marasmiineae</taxon>
        <taxon>Mycenaceae</taxon>
        <taxon>Mycena</taxon>
    </lineage>
</organism>
<dbReference type="EMBL" id="JARJCW010000019">
    <property type="protein sequence ID" value="KAJ7214477.1"/>
    <property type="molecule type" value="Genomic_DNA"/>
</dbReference>
<protein>
    <submittedName>
        <fullName evidence="2">P-loop containing nucleoside triphosphate hydrolase protein</fullName>
    </submittedName>
</protein>
<reference evidence="2" key="1">
    <citation type="submission" date="2023-03" db="EMBL/GenBank/DDBJ databases">
        <title>Massive genome expansion in bonnet fungi (Mycena s.s.) driven by repeated elements and novel gene families across ecological guilds.</title>
        <authorList>
            <consortium name="Lawrence Berkeley National Laboratory"/>
            <person name="Harder C.B."/>
            <person name="Miyauchi S."/>
            <person name="Viragh M."/>
            <person name="Kuo A."/>
            <person name="Thoen E."/>
            <person name="Andreopoulos B."/>
            <person name="Lu D."/>
            <person name="Skrede I."/>
            <person name="Drula E."/>
            <person name="Henrissat B."/>
            <person name="Morin E."/>
            <person name="Kohler A."/>
            <person name="Barry K."/>
            <person name="LaButti K."/>
            <person name="Morin E."/>
            <person name="Salamov A."/>
            <person name="Lipzen A."/>
            <person name="Mereny Z."/>
            <person name="Hegedus B."/>
            <person name="Baldrian P."/>
            <person name="Stursova M."/>
            <person name="Weitz H."/>
            <person name="Taylor A."/>
            <person name="Grigoriev I.V."/>
            <person name="Nagy L.G."/>
            <person name="Martin F."/>
            <person name="Kauserud H."/>
        </authorList>
    </citation>
    <scope>NUCLEOTIDE SEQUENCE</scope>
    <source>
        <strain evidence="2">9144</strain>
    </source>
</reference>
<name>A0AAD6VJ18_9AGAR</name>
<feature type="non-terminal residue" evidence="2">
    <location>
        <position position="334"/>
    </location>
</feature>
<dbReference type="PANTHER" id="PTHR47691:SF3">
    <property type="entry name" value="HTH-TYPE TRANSCRIPTIONAL REGULATOR RV0890C-RELATED"/>
    <property type="match status" value="1"/>
</dbReference>
<evidence type="ECO:0000259" key="1">
    <source>
        <dbReference type="Pfam" id="PF20703"/>
    </source>
</evidence>
<sequence>LAAKPKIFYGRDTELQHILNILTHDSARIAILGAGGMGKTSLARAVLHHPDVDAKYVSRLFVGTESAATSVELAALVGLHIGLKPGIDLTHAVVRYISQGPRCLLVLDNLETSWEPMDSRGNVEEFLSLMADIPHLALIITMRGAERPAKISWTRPFLTPLKPLTYEAALRTFVDIADDSHDIKEVNNLLSLTDHLPLAVDLIAHLVFYEGCGSVLARWETERTSMLSHGRTSLDASITLSLSSPRITSLPGTKDLLSLLSILPDGISDAALLQSNLPITNILACRTALLRTALAYTDHKKQLKLLAPVREYIFSLDPPTWPLIQPLQKHFHQL</sequence>
<feature type="domain" description="Novel STAND NTPase 1" evidence="1">
    <location>
        <begin position="5"/>
        <end position="143"/>
    </location>
</feature>